<protein>
    <submittedName>
        <fullName evidence="3">Phospholipid/cholesterol/gamma-HCH transport system substrate-binding protein</fullName>
    </submittedName>
</protein>
<evidence type="ECO:0000256" key="1">
    <source>
        <dbReference type="SAM" id="Phobius"/>
    </source>
</evidence>
<feature type="transmembrane region" description="Helical" evidence="1">
    <location>
        <begin position="12"/>
        <end position="30"/>
    </location>
</feature>
<keyword evidence="1" id="KW-0812">Transmembrane</keyword>
<dbReference type="RefSeq" id="WP_089372792.1">
    <property type="nucleotide sequence ID" value="NZ_BMEP01000005.1"/>
</dbReference>
<dbReference type="PANTHER" id="PTHR33371:SF4">
    <property type="entry name" value="INTERMEMBRANE PHOSPHOLIPID TRANSPORT SYSTEM BINDING PROTEIN MLAD"/>
    <property type="match status" value="1"/>
</dbReference>
<keyword evidence="4" id="KW-1185">Reference proteome</keyword>
<dbReference type="OrthoDB" id="9771725at2"/>
<dbReference type="PANTHER" id="PTHR33371">
    <property type="entry name" value="INTERMEMBRANE PHOSPHOLIPID TRANSPORT SYSTEM BINDING PROTEIN MLAD-RELATED"/>
    <property type="match status" value="1"/>
</dbReference>
<keyword evidence="1" id="KW-1133">Transmembrane helix</keyword>
<sequence>MEASSKNKVRLGIFVITGTILLVIVLYLIGNRQNIFSNTIKINAHFTHVNGLQLGNNVRYSGIDIGTVHAIKIESDTLLFVEMMLKEHMGNYLKKNAVATIGSDGLVGNMIINIIPREGVSPLVTSGDTIASYSRISTDNMMTTLNATNQNLALLSADLLKITAEILNGDGTIASLLNDKQLSDDIKTTMKNLKTSSNHIATMTHEISTTLERIDMEHSVAGVLLADSIQGQKVKTIIKNVEIASQDIQKVSATLDTVMTRISNNKGAMHHLTMNENFTKDIDSTMQSIKEGTAKFNENMEALQHSIFFRGYFKKIEKEALKRKNRDLKN</sequence>
<dbReference type="EMBL" id="FZNY01000006">
    <property type="protein sequence ID" value="SNS07338.1"/>
    <property type="molecule type" value="Genomic_DNA"/>
</dbReference>
<dbReference type="Proteomes" id="UP000198379">
    <property type="component" value="Unassembled WGS sequence"/>
</dbReference>
<dbReference type="Pfam" id="PF02470">
    <property type="entry name" value="MlaD"/>
    <property type="match status" value="1"/>
</dbReference>
<dbReference type="AlphaFoldDB" id="A0A239BIX5"/>
<gene>
    <name evidence="3" type="ORF">SAMN06265376_106179</name>
</gene>
<name>A0A239BIX5_9FLAO</name>
<evidence type="ECO:0000259" key="2">
    <source>
        <dbReference type="Pfam" id="PF02470"/>
    </source>
</evidence>
<proteinExistence type="predicted"/>
<dbReference type="InterPro" id="IPR052336">
    <property type="entry name" value="MlaD_Phospholipid_Transporter"/>
</dbReference>
<reference evidence="3 4" key="1">
    <citation type="submission" date="2017-06" db="EMBL/GenBank/DDBJ databases">
        <authorList>
            <person name="Kim H.J."/>
            <person name="Triplett B.A."/>
        </authorList>
    </citation>
    <scope>NUCLEOTIDE SEQUENCE [LARGE SCALE GENOMIC DNA]</scope>
    <source>
        <strain evidence="3 4">DSM 25597</strain>
    </source>
</reference>
<accession>A0A239BIX5</accession>
<organism evidence="3 4">
    <name type="scientific">Dokdonia pacifica</name>
    <dbReference type="NCBI Taxonomy" id="1627892"/>
    <lineage>
        <taxon>Bacteria</taxon>
        <taxon>Pseudomonadati</taxon>
        <taxon>Bacteroidota</taxon>
        <taxon>Flavobacteriia</taxon>
        <taxon>Flavobacteriales</taxon>
        <taxon>Flavobacteriaceae</taxon>
        <taxon>Dokdonia</taxon>
    </lineage>
</organism>
<keyword evidence="1" id="KW-0472">Membrane</keyword>
<dbReference type="InterPro" id="IPR003399">
    <property type="entry name" value="Mce/MlaD"/>
</dbReference>
<evidence type="ECO:0000313" key="3">
    <source>
        <dbReference type="EMBL" id="SNS07338.1"/>
    </source>
</evidence>
<evidence type="ECO:0000313" key="4">
    <source>
        <dbReference type="Proteomes" id="UP000198379"/>
    </source>
</evidence>
<feature type="domain" description="Mce/MlaD" evidence="2">
    <location>
        <begin position="39"/>
        <end position="116"/>
    </location>
</feature>